<reference evidence="2" key="1">
    <citation type="journal article" date="2019" name="Microbiol. Resour. Announc.">
        <title>Draft Genomic Sequences of Streptomyces misionensis and Streptomyces albidoflavus, bacteria applied for phytopathogen biocontrol.</title>
        <authorList>
            <person name="Pylro V."/>
            <person name="Dias A."/>
            <person name="Andreote F."/>
            <person name="Varani A."/>
            <person name="Andreote C."/>
            <person name="Bernardo E."/>
            <person name="Martins T."/>
        </authorList>
    </citation>
    <scope>NUCLEOTIDE SEQUENCE [LARGE SCALE GENOMIC DNA]</scope>
    <source>
        <strain evidence="2">66</strain>
    </source>
</reference>
<dbReference type="Proteomes" id="UP000320481">
    <property type="component" value="Unassembled WGS sequence"/>
</dbReference>
<organism evidence="2 3">
    <name type="scientific">Streptomyces misionensis</name>
    <dbReference type="NCBI Taxonomy" id="67331"/>
    <lineage>
        <taxon>Bacteria</taxon>
        <taxon>Bacillati</taxon>
        <taxon>Actinomycetota</taxon>
        <taxon>Actinomycetes</taxon>
        <taxon>Kitasatosporales</taxon>
        <taxon>Streptomycetaceae</taxon>
        <taxon>Streptomyces</taxon>
    </lineage>
</organism>
<evidence type="ECO:0000313" key="3">
    <source>
        <dbReference type="Proteomes" id="UP000320481"/>
    </source>
</evidence>
<dbReference type="EMBL" id="VOGW01000052">
    <property type="protein sequence ID" value="TWV53615.1"/>
    <property type="molecule type" value="Genomic_DNA"/>
</dbReference>
<sequence>MSAAARSHLPARLPTRNRPGRAPMSTAAVDRGSALFVRETGDRRFCFGSAAAAGAVVTSSASSPASTAYSSRPMALPLVVTSLTGRHEVLGADRATVVRVTCDGRPLTLRRLAPLLDGRRSVHAFDLPARTGERVTVTVRRAHATATEHLKLLRERNKDHPSCG</sequence>
<evidence type="ECO:0000256" key="1">
    <source>
        <dbReference type="SAM" id="MobiDB-lite"/>
    </source>
</evidence>
<keyword evidence="3" id="KW-1185">Reference proteome</keyword>
<name>A0A5C6JWF0_9ACTN</name>
<protein>
    <submittedName>
        <fullName evidence="2">Uncharacterized protein</fullName>
    </submittedName>
</protein>
<dbReference type="AlphaFoldDB" id="A0A5C6JWF0"/>
<feature type="region of interest" description="Disordered" evidence="1">
    <location>
        <begin position="1"/>
        <end position="26"/>
    </location>
</feature>
<proteinExistence type="predicted"/>
<comment type="caution">
    <text evidence="2">The sequence shown here is derived from an EMBL/GenBank/DDBJ whole genome shotgun (WGS) entry which is preliminary data.</text>
</comment>
<gene>
    <name evidence="2" type="ORF">FRZ03_09355</name>
</gene>
<accession>A0A5C6JWF0</accession>
<evidence type="ECO:0000313" key="2">
    <source>
        <dbReference type="EMBL" id="TWV53615.1"/>
    </source>
</evidence>